<dbReference type="RefSeq" id="XP_052904316.1">
    <property type="nucleotide sequence ID" value="XM_053049366.1"/>
</dbReference>
<name>A0A086J0U3_NEMA1</name>
<dbReference type="GO" id="GO:0012505">
    <property type="term" value="C:endomembrane system"/>
    <property type="evidence" value="ECO:0007669"/>
    <property type="project" value="UniProtKB-SubCell"/>
</dbReference>
<feature type="transmembrane region" description="Helical" evidence="6">
    <location>
        <begin position="598"/>
        <end position="620"/>
    </location>
</feature>
<feature type="region of interest" description="Disordered" evidence="5">
    <location>
        <begin position="437"/>
        <end position="473"/>
    </location>
</feature>
<evidence type="ECO:0000313" key="10">
    <source>
        <dbReference type="Proteomes" id="UP000054524"/>
    </source>
</evidence>
<feature type="domain" description="DUF202" evidence="7">
    <location>
        <begin position="562"/>
        <end position="623"/>
    </location>
</feature>
<dbReference type="PANTHER" id="PTHR46140:SF1">
    <property type="entry name" value="VACUOLAR TRANSPORTER CHAPERONE COMPLEX SUBUNIT 4-RELATED"/>
    <property type="match status" value="1"/>
</dbReference>
<evidence type="ECO:0000259" key="8">
    <source>
        <dbReference type="Pfam" id="PF09359"/>
    </source>
</evidence>
<evidence type="ECO:0000256" key="2">
    <source>
        <dbReference type="ARBA" id="ARBA00022692"/>
    </source>
</evidence>
<dbReference type="Pfam" id="PF02656">
    <property type="entry name" value="DUF202"/>
    <property type="match status" value="1"/>
</dbReference>
<feature type="region of interest" description="Disordered" evidence="5">
    <location>
        <begin position="521"/>
        <end position="551"/>
    </location>
</feature>
<proteinExistence type="predicted"/>
<keyword evidence="3 6" id="KW-1133">Transmembrane helix</keyword>
<feature type="domain" description="VTC" evidence="8">
    <location>
        <begin position="118"/>
        <end position="346"/>
    </location>
</feature>
<dbReference type="SUPFAM" id="SSF55154">
    <property type="entry name" value="CYTH-like phosphatases"/>
    <property type="match status" value="1"/>
</dbReference>
<dbReference type="HOGENOM" id="CLU_009308_1_0_1"/>
<keyword evidence="4 6" id="KW-0472">Membrane</keyword>
<dbReference type="GeneID" id="77676718"/>
<dbReference type="Pfam" id="PF09359">
    <property type="entry name" value="VTC"/>
    <property type="match status" value="1"/>
</dbReference>
<feature type="region of interest" description="Disordered" evidence="5">
    <location>
        <begin position="400"/>
        <end position="422"/>
    </location>
</feature>
<keyword evidence="10" id="KW-1185">Reference proteome</keyword>
<gene>
    <name evidence="9" type="ORF">NESG_01745</name>
</gene>
<protein>
    <recommendedName>
        <fullName evidence="11">SPX domain-containing protein</fullName>
    </recommendedName>
</protein>
<evidence type="ECO:0000256" key="1">
    <source>
        <dbReference type="ARBA" id="ARBA00004127"/>
    </source>
</evidence>
<dbReference type="Proteomes" id="UP000054524">
    <property type="component" value="Unassembled WGS sequence"/>
</dbReference>
<evidence type="ECO:0008006" key="11">
    <source>
        <dbReference type="Google" id="ProtNLM"/>
    </source>
</evidence>
<evidence type="ECO:0000256" key="4">
    <source>
        <dbReference type="ARBA" id="ARBA00023136"/>
    </source>
</evidence>
<feature type="transmembrane region" description="Helical" evidence="6">
    <location>
        <begin position="571"/>
        <end position="591"/>
    </location>
</feature>
<dbReference type="InterPro" id="IPR033469">
    <property type="entry name" value="CYTH-like_dom_sf"/>
</dbReference>
<evidence type="ECO:0000256" key="3">
    <source>
        <dbReference type="ARBA" id="ARBA00022989"/>
    </source>
</evidence>
<dbReference type="AlphaFoldDB" id="A0A086J0U3"/>
<evidence type="ECO:0000256" key="6">
    <source>
        <dbReference type="SAM" id="Phobius"/>
    </source>
</evidence>
<comment type="subcellular location">
    <subcellularLocation>
        <location evidence="1">Endomembrane system</location>
        <topology evidence="1">Multi-pass membrane protein</topology>
    </subcellularLocation>
</comment>
<dbReference type="PANTHER" id="PTHR46140">
    <property type="entry name" value="VACUOLAR TRANSPORTER CHAPERONE 1-RELATED"/>
    <property type="match status" value="1"/>
</dbReference>
<comment type="caution">
    <text evidence="9">The sequence shown here is derived from an EMBL/GenBank/DDBJ whole genome shotgun (WGS) entry which is preliminary data.</text>
</comment>
<accession>A0A086J0U3</accession>
<keyword evidence="2 6" id="KW-0812">Transmembrane</keyword>
<feature type="compositionally biased region" description="Polar residues" evidence="5">
    <location>
        <begin position="437"/>
        <end position="451"/>
    </location>
</feature>
<dbReference type="GO" id="GO:0006799">
    <property type="term" value="P:polyphosphate biosynthetic process"/>
    <property type="evidence" value="ECO:0007669"/>
    <property type="project" value="UniProtKB-ARBA"/>
</dbReference>
<dbReference type="Gene3D" id="3.20.100.30">
    <property type="entry name" value="VTC, catalytic tunnel domain"/>
    <property type="match status" value="1"/>
</dbReference>
<feature type="transmembrane region" description="Helical" evidence="6">
    <location>
        <begin position="640"/>
        <end position="660"/>
    </location>
</feature>
<organism evidence="9 10">
    <name type="scientific">Nematocida ausubeli (strain ATCC PRA-371 / ERTm2)</name>
    <name type="common">Nematode killer fungus</name>
    <dbReference type="NCBI Taxonomy" id="1913371"/>
    <lineage>
        <taxon>Eukaryota</taxon>
        <taxon>Fungi</taxon>
        <taxon>Fungi incertae sedis</taxon>
        <taxon>Microsporidia</taxon>
        <taxon>Nematocida</taxon>
    </lineage>
</organism>
<dbReference type="EMBL" id="AKIJ01000004">
    <property type="protein sequence ID" value="KFG25761.1"/>
    <property type="molecule type" value="Genomic_DNA"/>
</dbReference>
<dbReference type="InterPro" id="IPR003807">
    <property type="entry name" value="DUF202"/>
</dbReference>
<dbReference type="InterPro" id="IPR042267">
    <property type="entry name" value="VTC_sf"/>
</dbReference>
<evidence type="ECO:0000256" key="5">
    <source>
        <dbReference type="SAM" id="MobiDB-lite"/>
    </source>
</evidence>
<evidence type="ECO:0000313" key="9">
    <source>
        <dbReference type="EMBL" id="KFG25761.1"/>
    </source>
</evidence>
<evidence type="ECO:0000259" key="7">
    <source>
        <dbReference type="Pfam" id="PF02656"/>
    </source>
</evidence>
<sequence>MPNDFVGLSLEEALNNFIFKSTVRIALLNQEIKSLRRLTTERTEAYNDLCGAVLKHADDTRQIVQHIEALSIAQEEKTSLLEYLKVATLESAFYHMGHALIEMKGLQAVSNINTCFVRRTKKYWVDLNNIETLCGLIIPHLPVYIFGDDGSGKISSYISSVYFDTNSFHLYDRRIKRDQGAKSLRIRSYGESSIISYVELKTHEDGWTGEKSTKKRFLVHTKLIPKLAKGIDIWEEIKTINTSLNDESLILYQEVLSLIRDLSLKPVVKTVYRRTAFQFPEDSSIRISLDTDLAMWSGDVGKYFPYAILEIKLEEGNEEDWVLALMNSSLIMPVDKFSKYLHGCSVHYSSVPSIPYWYNQISMSFKQDFQITHEPTQNIKLEKINSEISNLLHSIINRSNQSSYTSDEGRNYSSESSSGSNSTTALLTNCYLNSSRQPNEVAQNSSTSASHNEYLREEAERPPGVSYEASETNQCSETSQMGCECSGLNCGMRSQNTQQPQTQNMQQIHTKNTNVNRQTMNTEETPERDFFQPSALRRPGEPAVPSVPSSKPVTVPVRVEPKVFFANERTFLSWLHFAIFIGGIGAALMGLGDTHAALSGVCFIIVSVIFSIYALYLYMWRGNKIKEKDPGPYDDNHGPIILVAVFLSAMVTSVFFKFPLK</sequence>
<reference evidence="9 10" key="1">
    <citation type="journal article" date="2014" name="Genome Announc.">
        <title>Genome Sequence of the Microsporidian Species Nematocida sp1 Strain ERTm6 (ATCC PRA-372).</title>
        <authorList>
            <person name="Bakowski M.A."/>
            <person name="Priest M."/>
            <person name="Young S."/>
            <person name="Cuomo C.A."/>
            <person name="Troemel E.R."/>
        </authorList>
    </citation>
    <scope>NUCLEOTIDE SEQUENCE [LARGE SCALE GENOMIC DNA]</scope>
    <source>
        <strain evidence="9 10">ERTm6</strain>
    </source>
</reference>
<dbReference type="InterPro" id="IPR051572">
    <property type="entry name" value="VTC_Complex_Subunit"/>
</dbReference>
<feature type="compositionally biased region" description="Low complexity" evidence="5">
    <location>
        <begin position="411"/>
        <end position="422"/>
    </location>
</feature>
<dbReference type="InterPro" id="IPR018966">
    <property type="entry name" value="VTC_domain"/>
</dbReference>